<dbReference type="EMBL" id="MTBP01000002">
    <property type="protein sequence ID" value="POM25578.1"/>
    <property type="molecule type" value="Genomic_DNA"/>
</dbReference>
<dbReference type="AlphaFoldDB" id="A0A2P4UKL3"/>
<dbReference type="Pfam" id="PF25816">
    <property type="entry name" value="RamC_N"/>
    <property type="match status" value="1"/>
</dbReference>
<keyword evidence="5 11" id="KW-0418">Kinase</keyword>
<dbReference type="GO" id="GO:0031179">
    <property type="term" value="P:peptide modification"/>
    <property type="evidence" value="ECO:0007669"/>
    <property type="project" value="InterPro"/>
</dbReference>
<evidence type="ECO:0000313" key="11">
    <source>
        <dbReference type="EMBL" id="POM25578.1"/>
    </source>
</evidence>
<dbReference type="InterPro" id="IPR057929">
    <property type="entry name" value="RamC_N"/>
</dbReference>
<evidence type="ECO:0000256" key="3">
    <source>
        <dbReference type="ARBA" id="ARBA00022679"/>
    </source>
</evidence>
<evidence type="ECO:0000256" key="6">
    <source>
        <dbReference type="ARBA" id="ARBA00022840"/>
    </source>
</evidence>
<comment type="catalytic activity">
    <reaction evidence="7">
        <text>L-threonyl-[protein] + ATP = O-phospho-L-threonyl-[protein] + ADP + H(+)</text>
        <dbReference type="Rhea" id="RHEA:46608"/>
        <dbReference type="Rhea" id="RHEA-COMP:11060"/>
        <dbReference type="Rhea" id="RHEA-COMP:11605"/>
        <dbReference type="ChEBI" id="CHEBI:15378"/>
        <dbReference type="ChEBI" id="CHEBI:30013"/>
        <dbReference type="ChEBI" id="CHEBI:30616"/>
        <dbReference type="ChEBI" id="CHEBI:61977"/>
        <dbReference type="ChEBI" id="CHEBI:456216"/>
        <dbReference type="EC" id="2.7.11.1"/>
    </reaction>
</comment>
<feature type="region of interest" description="Disordered" evidence="9">
    <location>
        <begin position="537"/>
        <end position="578"/>
    </location>
</feature>
<dbReference type="Gene3D" id="1.10.510.10">
    <property type="entry name" value="Transferase(Phosphotransferase) domain 1"/>
    <property type="match status" value="1"/>
</dbReference>
<organism evidence="11 12">
    <name type="scientific">Actinomadura rubteroloni</name>
    <dbReference type="NCBI Taxonomy" id="1926885"/>
    <lineage>
        <taxon>Bacteria</taxon>
        <taxon>Bacillati</taxon>
        <taxon>Actinomycetota</taxon>
        <taxon>Actinomycetes</taxon>
        <taxon>Streptosporangiales</taxon>
        <taxon>Thermomonosporaceae</taxon>
        <taxon>Actinomadura</taxon>
    </lineage>
</organism>
<feature type="compositionally biased region" description="Gly residues" evidence="9">
    <location>
        <begin position="537"/>
        <end position="548"/>
    </location>
</feature>
<feature type="compositionally biased region" description="Low complexity" evidence="9">
    <location>
        <begin position="549"/>
        <end position="565"/>
    </location>
</feature>
<dbReference type="RefSeq" id="WP_103564539.1">
    <property type="nucleotide sequence ID" value="NZ_MTBP01000002.1"/>
</dbReference>
<dbReference type="InterPro" id="IPR058053">
    <property type="entry name" value="RamC_C"/>
</dbReference>
<dbReference type="CDD" id="cd04791">
    <property type="entry name" value="LanC_SerThrkinase"/>
    <property type="match status" value="1"/>
</dbReference>
<keyword evidence="3 11" id="KW-0808">Transferase</keyword>
<sequence>MDKRYEVFCLADPLFYDSVDRREATAGEEAVFDTARRPVPDGWRERRSSGWRNLWPDGVALPEAGWKIHISACLANADRIAAVTWDYCVPRGLPFKFVESRTALFLRNSKYADRASSGKFATLYPRDEDELHRVLHDLDAELAGEAGPRILSDLRWARGPLHVRYGAFAERYCLDASGERVLALPDDQGRLVPDPRTPAFRVPPWVTLPGFLAAQRAADPKPPHWHYAVEKALHFSNGGGVYVGRDTRTGERVVLKEARPYAGLAADGSDAVARLERERDALERLDGLGVAPRVRDWILWGDHRFLVMDFVTGDALNTLYARRHPLMGPDPKPEDVAGYTAWALDVHAATAAAVAAVHERGVVFNDLHPFNIMVRPDGSVALIDFEAATSADAPRAARTVANPGYVAPADRTGPDVDRYALACLALALFLPITTVLSLDRRKAGGLADAIAAQFPDVPAAYLDAAVAEIHRGLPDVPDVPPGTALPEPPGTRASAATPPGAATSGTARPAAATSGAVTAGAAPSGAVASGAGLPGGVLPGGSLPGGSSGIRTSPPSDPSSATSRPARSRWDGDQALYDGERATRTLGAAIRAAATPGRDDRLVPGDIAQFSPGGGLGLAHGAAGVLYALHATGHDRWDDGERWLLDRATAPPRGTAAGLYDGLAGVAHVLDLLGHRQTAVDVMAMILRERWLDLGPSLHDGLAGLGLVLDHLGAATGDPAFADAALAAAQRVADRLATPLADAGLLRGATGPALLAIRLYERTGDPALLDLAERALRLDLERCVTDDGGTLLVKEPHRTMPYVGAGSVGIAMVLDDYLVHRPDPVLAAARDAAHGAATSRFYAQPGLLRGRAGMLLHLARTASPAVRPGDLATQIDALTWHALPYAGHVAFPGEQLLRLSMDLATGTAGCLLALHAAHHGTAHLPFLPPLAAPRRTDVPSPDRVPGGARFGGHDRKEG</sequence>
<dbReference type="GO" id="GO:0106310">
    <property type="term" value="F:protein serine kinase activity"/>
    <property type="evidence" value="ECO:0007669"/>
    <property type="project" value="RHEA"/>
</dbReference>
<dbReference type="PRINTS" id="PR01955">
    <property type="entry name" value="LANCFRANKIA"/>
</dbReference>
<evidence type="ECO:0000256" key="5">
    <source>
        <dbReference type="ARBA" id="ARBA00022777"/>
    </source>
</evidence>
<dbReference type="NCBIfam" id="NF038151">
    <property type="entry name" value="lanthi_synth_III"/>
    <property type="match status" value="1"/>
</dbReference>
<keyword evidence="4" id="KW-0547">Nucleotide-binding</keyword>
<dbReference type="GO" id="GO:0005524">
    <property type="term" value="F:ATP binding"/>
    <property type="evidence" value="ECO:0007669"/>
    <property type="project" value="UniProtKB-KW"/>
</dbReference>
<feature type="region of interest" description="Disordered" evidence="9">
    <location>
        <begin position="473"/>
        <end position="510"/>
    </location>
</feature>
<dbReference type="InterPro" id="IPR007822">
    <property type="entry name" value="LANC-like"/>
</dbReference>
<dbReference type="Pfam" id="PF05147">
    <property type="entry name" value="LANC_like"/>
    <property type="match status" value="1"/>
</dbReference>
<dbReference type="Gene3D" id="1.50.10.10">
    <property type="match status" value="1"/>
</dbReference>
<evidence type="ECO:0000256" key="9">
    <source>
        <dbReference type="SAM" id="MobiDB-lite"/>
    </source>
</evidence>
<protein>
    <recommendedName>
        <fullName evidence="1">non-specific serine/threonine protein kinase</fullName>
        <ecNumber evidence="1">2.7.11.1</ecNumber>
    </recommendedName>
</protein>
<keyword evidence="12" id="KW-1185">Reference proteome</keyword>
<dbReference type="InterPro" id="IPR011009">
    <property type="entry name" value="Kinase-like_dom_sf"/>
</dbReference>
<dbReference type="SMART" id="SM01260">
    <property type="entry name" value="LANC_like"/>
    <property type="match status" value="1"/>
</dbReference>
<name>A0A2P4UKL3_9ACTN</name>
<evidence type="ECO:0000256" key="8">
    <source>
        <dbReference type="ARBA" id="ARBA00048679"/>
    </source>
</evidence>
<dbReference type="SUPFAM" id="SSF56112">
    <property type="entry name" value="Protein kinase-like (PK-like)"/>
    <property type="match status" value="1"/>
</dbReference>
<gene>
    <name evidence="11" type="primary">pknA_2</name>
    <name evidence="11" type="ORF">BTM25_42260</name>
</gene>
<evidence type="ECO:0000256" key="2">
    <source>
        <dbReference type="ARBA" id="ARBA00022527"/>
    </source>
</evidence>
<accession>A0A2P4UKL3</accession>
<evidence type="ECO:0000313" key="12">
    <source>
        <dbReference type="Proteomes" id="UP000242367"/>
    </source>
</evidence>
<dbReference type="GO" id="GO:0004674">
    <property type="term" value="F:protein serine/threonine kinase activity"/>
    <property type="evidence" value="ECO:0007669"/>
    <property type="project" value="UniProtKB-KW"/>
</dbReference>
<dbReference type="PANTHER" id="PTHR24363:SF0">
    <property type="entry name" value="SERINE_THREONINE KINASE LIKE DOMAIN CONTAINING 1"/>
    <property type="match status" value="1"/>
</dbReference>
<feature type="compositionally biased region" description="Basic and acidic residues" evidence="9">
    <location>
        <begin position="568"/>
        <end position="578"/>
    </location>
</feature>
<feature type="compositionally biased region" description="Low complexity" evidence="9">
    <location>
        <begin position="490"/>
        <end position="510"/>
    </location>
</feature>
<dbReference type="EC" id="2.7.11.1" evidence="1"/>
<proteinExistence type="predicted"/>
<evidence type="ECO:0000256" key="7">
    <source>
        <dbReference type="ARBA" id="ARBA00047899"/>
    </source>
</evidence>
<dbReference type="GO" id="GO:0005975">
    <property type="term" value="P:carbohydrate metabolic process"/>
    <property type="evidence" value="ECO:0007669"/>
    <property type="project" value="InterPro"/>
</dbReference>
<keyword evidence="6" id="KW-0067">ATP-binding</keyword>
<evidence type="ECO:0000256" key="4">
    <source>
        <dbReference type="ARBA" id="ARBA00022741"/>
    </source>
</evidence>
<dbReference type="InterPro" id="IPR053524">
    <property type="entry name" value="Aerial_hyphae_peptide-synth"/>
</dbReference>
<dbReference type="Proteomes" id="UP000242367">
    <property type="component" value="Unassembled WGS sequence"/>
</dbReference>
<dbReference type="InterPro" id="IPR012341">
    <property type="entry name" value="6hp_glycosidase-like_sf"/>
</dbReference>
<feature type="region of interest" description="Disordered" evidence="9">
    <location>
        <begin position="933"/>
        <end position="958"/>
    </location>
</feature>
<dbReference type="PANTHER" id="PTHR24363">
    <property type="entry name" value="SERINE/THREONINE PROTEIN KINASE"/>
    <property type="match status" value="1"/>
</dbReference>
<comment type="caution">
    <text evidence="11">The sequence shown here is derived from an EMBL/GenBank/DDBJ whole genome shotgun (WGS) entry which is preliminary data.</text>
</comment>
<dbReference type="SUPFAM" id="SSF158745">
    <property type="entry name" value="LanC-like"/>
    <property type="match status" value="1"/>
</dbReference>
<evidence type="ECO:0000259" key="10">
    <source>
        <dbReference type="PROSITE" id="PS50011"/>
    </source>
</evidence>
<feature type="domain" description="Protein kinase" evidence="10">
    <location>
        <begin position="227"/>
        <end position="491"/>
    </location>
</feature>
<evidence type="ECO:0000256" key="1">
    <source>
        <dbReference type="ARBA" id="ARBA00012513"/>
    </source>
</evidence>
<dbReference type="InterPro" id="IPR000719">
    <property type="entry name" value="Prot_kinase_dom"/>
</dbReference>
<keyword evidence="2" id="KW-0723">Serine/threonine-protein kinase</keyword>
<dbReference type="Pfam" id="PF00069">
    <property type="entry name" value="Pkinase"/>
    <property type="match status" value="1"/>
</dbReference>
<comment type="catalytic activity">
    <reaction evidence="8">
        <text>L-seryl-[protein] + ATP = O-phospho-L-seryl-[protein] + ADP + H(+)</text>
        <dbReference type="Rhea" id="RHEA:17989"/>
        <dbReference type="Rhea" id="RHEA-COMP:9863"/>
        <dbReference type="Rhea" id="RHEA-COMP:11604"/>
        <dbReference type="ChEBI" id="CHEBI:15378"/>
        <dbReference type="ChEBI" id="CHEBI:29999"/>
        <dbReference type="ChEBI" id="CHEBI:30616"/>
        <dbReference type="ChEBI" id="CHEBI:83421"/>
        <dbReference type="ChEBI" id="CHEBI:456216"/>
        <dbReference type="EC" id="2.7.11.1"/>
    </reaction>
</comment>
<dbReference type="PROSITE" id="PS50011">
    <property type="entry name" value="PROTEIN_KINASE_DOM"/>
    <property type="match status" value="1"/>
</dbReference>
<dbReference type="Gene3D" id="1.50.10.20">
    <property type="match status" value="1"/>
</dbReference>
<reference evidence="11 12" key="1">
    <citation type="journal article" date="2017" name="Chemistry">
        <title>Isolation, Biosynthesis and Chemical Modifications of Rubterolones A-F: Rare Tropolone Alkaloids from Actinomadura sp. 5-2.</title>
        <authorList>
            <person name="Guo H."/>
            <person name="Benndorf R."/>
            <person name="Leichnitz D."/>
            <person name="Klassen J.L."/>
            <person name="Vollmers J."/>
            <person name="Gorls H."/>
            <person name="Steinacker M."/>
            <person name="Weigel C."/>
            <person name="Dahse H.M."/>
            <person name="Kaster A.K."/>
            <person name="de Beer Z.W."/>
            <person name="Poulsen M."/>
            <person name="Beemelmanns C."/>
        </authorList>
    </citation>
    <scope>NUCLEOTIDE SEQUENCE [LARGE SCALE GENOMIC DNA]</scope>
    <source>
        <strain evidence="11 12">5-2</strain>
    </source>
</reference>
<dbReference type="SMART" id="SM00220">
    <property type="entry name" value="S_TKc"/>
    <property type="match status" value="1"/>
</dbReference>